<dbReference type="Proteomes" id="UP000593765">
    <property type="component" value="Chromosome"/>
</dbReference>
<keyword evidence="4" id="KW-0732">Signal</keyword>
<keyword evidence="6" id="KW-1185">Reference proteome</keyword>
<keyword evidence="2" id="KW-0175">Coiled coil</keyword>
<feature type="chain" id="PRO_5034826524" evidence="4">
    <location>
        <begin position="28"/>
        <end position="308"/>
    </location>
</feature>
<feature type="signal peptide" evidence="4">
    <location>
        <begin position="1"/>
        <end position="27"/>
    </location>
</feature>
<dbReference type="InterPro" id="IPR006143">
    <property type="entry name" value="RND_pump_MFP"/>
</dbReference>
<dbReference type="PANTHER" id="PTHR30469">
    <property type="entry name" value="MULTIDRUG RESISTANCE PROTEIN MDTA"/>
    <property type="match status" value="1"/>
</dbReference>
<feature type="compositionally biased region" description="Polar residues" evidence="3">
    <location>
        <begin position="41"/>
        <end position="51"/>
    </location>
</feature>
<evidence type="ECO:0000256" key="2">
    <source>
        <dbReference type="SAM" id="Coils"/>
    </source>
</evidence>
<protein>
    <submittedName>
        <fullName evidence="5">Efflux RND transporter periplasmic adaptor subunit</fullName>
    </submittedName>
</protein>
<reference evidence="5 6" key="1">
    <citation type="submission" date="2020-10" db="EMBL/GenBank/DDBJ databases">
        <title>Wide distribution of Phycisphaera-like planctomycetes from WD2101 soil group in peatlands and genome analysis of the first cultivated representative.</title>
        <authorList>
            <person name="Dedysh S.N."/>
            <person name="Beletsky A.V."/>
            <person name="Ivanova A."/>
            <person name="Kulichevskaya I.S."/>
            <person name="Suzina N.E."/>
            <person name="Philippov D.A."/>
            <person name="Rakitin A.L."/>
            <person name="Mardanov A.V."/>
            <person name="Ravin N.V."/>
        </authorList>
    </citation>
    <scope>NUCLEOTIDE SEQUENCE [LARGE SCALE GENOMIC DNA]</scope>
    <source>
        <strain evidence="5 6">M1803</strain>
    </source>
</reference>
<dbReference type="SUPFAM" id="SSF111369">
    <property type="entry name" value="HlyD-like secretion proteins"/>
    <property type="match status" value="1"/>
</dbReference>
<dbReference type="RefSeq" id="WP_206290724.1">
    <property type="nucleotide sequence ID" value="NZ_CP063458.1"/>
</dbReference>
<gene>
    <name evidence="5" type="ORF">IPV69_16160</name>
</gene>
<evidence type="ECO:0000313" key="5">
    <source>
        <dbReference type="EMBL" id="QOV87814.1"/>
    </source>
</evidence>
<feature type="region of interest" description="Disordered" evidence="3">
    <location>
        <begin position="41"/>
        <end position="61"/>
    </location>
</feature>
<evidence type="ECO:0000256" key="1">
    <source>
        <dbReference type="ARBA" id="ARBA00009477"/>
    </source>
</evidence>
<dbReference type="GO" id="GO:0015562">
    <property type="term" value="F:efflux transmembrane transporter activity"/>
    <property type="evidence" value="ECO:0007669"/>
    <property type="project" value="TreeGrafter"/>
</dbReference>
<dbReference type="Gene3D" id="2.40.30.170">
    <property type="match status" value="1"/>
</dbReference>
<dbReference type="Gene3D" id="1.10.287.470">
    <property type="entry name" value="Helix hairpin bin"/>
    <property type="match status" value="1"/>
</dbReference>
<proteinExistence type="inferred from homology"/>
<name>A0A7M2WRD7_9BACT</name>
<organism evidence="5 6">
    <name type="scientific">Humisphaera borealis</name>
    <dbReference type="NCBI Taxonomy" id="2807512"/>
    <lineage>
        <taxon>Bacteria</taxon>
        <taxon>Pseudomonadati</taxon>
        <taxon>Planctomycetota</taxon>
        <taxon>Phycisphaerae</taxon>
        <taxon>Tepidisphaerales</taxon>
        <taxon>Tepidisphaeraceae</taxon>
        <taxon>Humisphaera</taxon>
    </lineage>
</organism>
<dbReference type="NCBIfam" id="TIGR01730">
    <property type="entry name" value="RND_mfp"/>
    <property type="match status" value="1"/>
</dbReference>
<feature type="compositionally biased region" description="Basic and acidic residues" evidence="3">
    <location>
        <begin position="52"/>
        <end position="61"/>
    </location>
</feature>
<dbReference type="Gene3D" id="2.40.50.100">
    <property type="match status" value="1"/>
</dbReference>
<sequence>MLAPRRKLSTVNKSRLAALSLAMVAMTGGLGLQSSVALGQSSPGSAESMLTSHERGVTKPKEEPKLAFVGPGVVMKVLVKEGATVTKDQVLAVQDDRDETGKLEVAKGEVESARMQIEAAAADLELKKVTLARLEELYADLIKQPAPKNTNRDLDEARVAVKIAEISIKFRETEWNKAKLEQHLQQIRLDQKKLVSPIDGVISKIDVNPGEGTDLSRPAMQIVQIDTLKVEVDIQATKCKALKIGDTLQVRYTDEDKWMPATITFMTKYANASSGTRKVRLEMKNEADREAGLPVYVKLPDNLAAVTR</sequence>
<dbReference type="EMBL" id="CP063458">
    <property type="protein sequence ID" value="QOV87814.1"/>
    <property type="molecule type" value="Genomic_DNA"/>
</dbReference>
<accession>A0A7M2WRD7</accession>
<evidence type="ECO:0000256" key="4">
    <source>
        <dbReference type="SAM" id="SignalP"/>
    </source>
</evidence>
<feature type="coiled-coil region" evidence="2">
    <location>
        <begin position="103"/>
        <end position="144"/>
    </location>
</feature>
<dbReference type="GO" id="GO:1990281">
    <property type="term" value="C:efflux pump complex"/>
    <property type="evidence" value="ECO:0007669"/>
    <property type="project" value="TreeGrafter"/>
</dbReference>
<evidence type="ECO:0000313" key="6">
    <source>
        <dbReference type="Proteomes" id="UP000593765"/>
    </source>
</evidence>
<comment type="similarity">
    <text evidence="1">Belongs to the membrane fusion protein (MFP) (TC 8.A.1) family.</text>
</comment>
<evidence type="ECO:0000256" key="3">
    <source>
        <dbReference type="SAM" id="MobiDB-lite"/>
    </source>
</evidence>
<dbReference type="KEGG" id="hbs:IPV69_16160"/>
<dbReference type="AlphaFoldDB" id="A0A7M2WRD7"/>